<dbReference type="KEGG" id="mrtj:KHC33_04400"/>
<gene>
    <name evidence="6" type="ORF">KHC33_04400</name>
</gene>
<dbReference type="GO" id="GO:0005829">
    <property type="term" value="C:cytosol"/>
    <property type="evidence" value="ECO:0007669"/>
    <property type="project" value="TreeGrafter"/>
</dbReference>
<dbReference type="CDD" id="cd01055">
    <property type="entry name" value="Nonheme_Ferritin"/>
    <property type="match status" value="1"/>
</dbReference>
<evidence type="ECO:0000313" key="7">
    <source>
        <dbReference type="Proteomes" id="UP000680656"/>
    </source>
</evidence>
<dbReference type="InterPro" id="IPR001519">
    <property type="entry name" value="Ferritin"/>
</dbReference>
<dbReference type="GO" id="GO:0004322">
    <property type="term" value="F:ferroxidase activity"/>
    <property type="evidence" value="ECO:0007669"/>
    <property type="project" value="TreeGrafter"/>
</dbReference>
<evidence type="ECO:0000259" key="5">
    <source>
        <dbReference type="PROSITE" id="PS50905"/>
    </source>
</evidence>
<evidence type="ECO:0000256" key="3">
    <source>
        <dbReference type="ARBA" id="ARBA00023002"/>
    </source>
</evidence>
<dbReference type="GO" id="GO:0008198">
    <property type="term" value="F:ferrous iron binding"/>
    <property type="evidence" value="ECO:0007669"/>
    <property type="project" value="TreeGrafter"/>
</dbReference>
<dbReference type="AlphaFoldDB" id="A0A8E7B2L9"/>
<dbReference type="PROSITE" id="PS50905">
    <property type="entry name" value="FERRITIN_LIKE"/>
    <property type="match status" value="1"/>
</dbReference>
<evidence type="ECO:0000256" key="1">
    <source>
        <dbReference type="ARBA" id="ARBA00022434"/>
    </source>
</evidence>
<dbReference type="GO" id="GO:0042802">
    <property type="term" value="F:identical protein binding"/>
    <property type="evidence" value="ECO:0007669"/>
    <property type="project" value="UniProtKB-ARBA"/>
</dbReference>
<dbReference type="SUPFAM" id="SSF47240">
    <property type="entry name" value="Ferritin-like"/>
    <property type="match status" value="1"/>
</dbReference>
<dbReference type="Pfam" id="PF00210">
    <property type="entry name" value="Ferritin"/>
    <property type="match status" value="1"/>
</dbReference>
<dbReference type="PANTHER" id="PTHR11431">
    <property type="entry name" value="FERRITIN"/>
    <property type="match status" value="1"/>
</dbReference>
<dbReference type="InterPro" id="IPR008331">
    <property type="entry name" value="Ferritin_DPS_dom"/>
</dbReference>
<dbReference type="GO" id="GO:0006826">
    <property type="term" value="P:iron ion transport"/>
    <property type="evidence" value="ECO:0007669"/>
    <property type="project" value="InterPro"/>
</dbReference>
<evidence type="ECO:0000256" key="2">
    <source>
        <dbReference type="ARBA" id="ARBA00022723"/>
    </source>
</evidence>
<dbReference type="FunFam" id="1.20.1260.10:FF:000001">
    <property type="entry name" value="Non-heme ferritin"/>
    <property type="match status" value="1"/>
</dbReference>
<dbReference type="PANTHER" id="PTHR11431:SF127">
    <property type="entry name" value="BACTERIAL NON-HEME FERRITIN"/>
    <property type="match status" value="1"/>
</dbReference>
<accession>A0A8E7B2L9</accession>
<proteinExistence type="predicted"/>
<protein>
    <submittedName>
        <fullName evidence="6">Ferritin</fullName>
    </submittedName>
</protein>
<keyword evidence="1" id="KW-0409">Iron storage</keyword>
<evidence type="ECO:0000313" key="6">
    <source>
        <dbReference type="EMBL" id="QVV89754.1"/>
    </source>
</evidence>
<dbReference type="InterPro" id="IPR009078">
    <property type="entry name" value="Ferritin-like_SF"/>
</dbReference>
<dbReference type="InterPro" id="IPR041719">
    <property type="entry name" value="Ferritin_prok"/>
</dbReference>
<name>A0A8E7B2L9_9EURY</name>
<dbReference type="Gene3D" id="1.20.1260.10">
    <property type="match status" value="1"/>
</dbReference>
<keyword evidence="3" id="KW-0560">Oxidoreductase</keyword>
<sequence length="186" mass="21177">MPPRKKVNVAPTGSMNPKIEKALNEQINAELYSAYLYLSMSSWFDATGLKGFSNWERIQAMEERDHAMKILDYLLARGGRAIMTQIDTPQSTWKDAKDAFETQLSHELKVTSLIHSLMDLSIAEKDHATVNFLQWFVNEQVEEEENARTILDQLKMISVEKGVGLLYMLDKELGTRTYTAPNTSDS</sequence>
<keyword evidence="7" id="KW-1185">Reference proteome</keyword>
<dbReference type="InterPro" id="IPR012347">
    <property type="entry name" value="Ferritin-like"/>
</dbReference>
<reference evidence="6 7" key="1">
    <citation type="submission" date="2021-05" db="EMBL/GenBank/DDBJ databases">
        <title>A novel Methanospirillum isolate from a pyrite-forming mixed culture.</title>
        <authorList>
            <person name="Bunk B."/>
            <person name="Sproer C."/>
            <person name="Spring S."/>
            <person name="Pester M."/>
        </authorList>
    </citation>
    <scope>NUCLEOTIDE SEQUENCE [LARGE SCALE GENOMIC DNA]</scope>
    <source>
        <strain evidence="6 7">J.3.6.1-F.2.7.3</strain>
    </source>
</reference>
<keyword evidence="2" id="KW-0479">Metal-binding</keyword>
<dbReference type="InterPro" id="IPR009040">
    <property type="entry name" value="Ferritin-like_diiron"/>
</dbReference>
<organism evidence="6 7">
    <name type="scientific">Methanospirillum purgamenti</name>
    <dbReference type="NCBI Taxonomy" id="2834276"/>
    <lineage>
        <taxon>Archaea</taxon>
        <taxon>Methanobacteriati</taxon>
        <taxon>Methanobacteriota</taxon>
        <taxon>Stenosarchaea group</taxon>
        <taxon>Methanomicrobia</taxon>
        <taxon>Methanomicrobiales</taxon>
        <taxon>Methanospirillaceae</taxon>
        <taxon>Methanospirillum</taxon>
    </lineage>
</organism>
<keyword evidence="4" id="KW-0408">Iron</keyword>
<dbReference type="GO" id="GO:0006879">
    <property type="term" value="P:intracellular iron ion homeostasis"/>
    <property type="evidence" value="ECO:0007669"/>
    <property type="project" value="UniProtKB-KW"/>
</dbReference>
<feature type="domain" description="Ferritin-like diiron" evidence="5">
    <location>
        <begin position="13"/>
        <end position="158"/>
    </location>
</feature>
<dbReference type="EMBL" id="CP075546">
    <property type="protein sequence ID" value="QVV89754.1"/>
    <property type="molecule type" value="Genomic_DNA"/>
</dbReference>
<dbReference type="GO" id="GO:0008199">
    <property type="term" value="F:ferric iron binding"/>
    <property type="evidence" value="ECO:0007669"/>
    <property type="project" value="InterPro"/>
</dbReference>
<dbReference type="Proteomes" id="UP000680656">
    <property type="component" value="Chromosome"/>
</dbReference>
<evidence type="ECO:0000256" key="4">
    <source>
        <dbReference type="ARBA" id="ARBA00023004"/>
    </source>
</evidence>